<dbReference type="PROSITE" id="PS51257">
    <property type="entry name" value="PROKAR_LIPOPROTEIN"/>
    <property type="match status" value="1"/>
</dbReference>
<dbReference type="EMBL" id="KB445572">
    <property type="protein sequence ID" value="EMD94184.1"/>
    <property type="molecule type" value="Genomic_DNA"/>
</dbReference>
<name>M2U6P6_COCH5</name>
<reference evidence="3" key="2">
    <citation type="submission" date="2012-06" db="EMBL/GenBank/DDBJ databases">
        <title>Comparative genome structure, secondary metabolite and effector coding capacity across Cochliobolus pathogens.</title>
        <authorList>
            <consortium name="US DOE Joint Genome Institute (JGI-PGF)"/>
            <person name="Condon B.J."/>
            <person name="Leng Y."/>
            <person name="Wu D."/>
            <person name="Bushley K.E."/>
            <person name="Ohm R.A."/>
            <person name="Otillar R."/>
            <person name="Martin J."/>
            <person name="Schackwitz W."/>
            <person name="Grimwood J."/>
            <person name="MohdZainudin N."/>
            <person name="Xue C."/>
            <person name="Wang R."/>
            <person name="Dhillon B."/>
            <person name="Tu Z.J."/>
            <person name="Steffenson B.J."/>
            <person name="Salamov A."/>
            <person name="Sun H."/>
            <person name="Lowry S."/>
            <person name="LaButti K."/>
            <person name="Han J."/>
            <person name="Copeland A."/>
            <person name="Lindquist E."/>
            <person name="Lucas S."/>
            <person name="Barry K."/>
            <person name="Schmutz J."/>
            <person name="Baker S."/>
            <person name="Grigoriev I.V."/>
            <person name="Zhong S."/>
            <person name="Turgeon B.G."/>
        </authorList>
    </citation>
    <scope>NUCLEOTIDE SEQUENCE</scope>
    <source>
        <strain evidence="3">C5</strain>
    </source>
</reference>
<dbReference type="EMBL" id="KB445573">
    <property type="protein sequence ID" value="EMD93191.1"/>
    <property type="molecule type" value="Genomic_DNA"/>
</dbReference>
<evidence type="ECO:0000313" key="3">
    <source>
        <dbReference type="EMBL" id="EMD94184.1"/>
    </source>
</evidence>
<gene>
    <name evidence="2" type="ORF">COCHEDRAFT_1170618</name>
    <name evidence="3" type="ORF">COCHEDRAFT_1192325</name>
</gene>
<dbReference type="eggNOG" id="ENOG502SV22">
    <property type="taxonomic scope" value="Eukaryota"/>
</dbReference>
<protein>
    <recommendedName>
        <fullName evidence="5">Secreted protein</fullName>
    </recommendedName>
</protein>
<reference evidence="3 4" key="1">
    <citation type="journal article" date="2012" name="PLoS Pathog.">
        <title>Diverse lifestyles and strategies of plant pathogenesis encoded in the genomes of eighteen Dothideomycetes fungi.</title>
        <authorList>
            <person name="Ohm R.A."/>
            <person name="Feau N."/>
            <person name="Henrissat B."/>
            <person name="Schoch C.L."/>
            <person name="Horwitz B.A."/>
            <person name="Barry K.W."/>
            <person name="Condon B.J."/>
            <person name="Copeland A.C."/>
            <person name="Dhillon B."/>
            <person name="Glaser F."/>
            <person name="Hesse C.N."/>
            <person name="Kosti I."/>
            <person name="LaButti K."/>
            <person name="Lindquist E.A."/>
            <person name="Lucas S."/>
            <person name="Salamov A.A."/>
            <person name="Bradshaw R.E."/>
            <person name="Ciuffetti L."/>
            <person name="Hamelin R.C."/>
            <person name="Kema G.H.J."/>
            <person name="Lawrence C."/>
            <person name="Scott J.A."/>
            <person name="Spatafora J.W."/>
            <person name="Turgeon B.G."/>
            <person name="de Wit P.J.G.M."/>
            <person name="Zhong S."/>
            <person name="Goodwin S.B."/>
            <person name="Grigoriev I.V."/>
        </authorList>
    </citation>
    <scope>NUCLEOTIDE SEQUENCE [LARGE SCALE GENOMIC DNA]</scope>
    <source>
        <strain evidence="3">C5</strain>
        <strain evidence="4">C5 / ATCC 48332 / race O</strain>
    </source>
</reference>
<dbReference type="OrthoDB" id="5408598at2759"/>
<proteinExistence type="predicted"/>
<evidence type="ECO:0000256" key="1">
    <source>
        <dbReference type="SAM" id="SignalP"/>
    </source>
</evidence>
<sequence length="175" mass="18640">MFASGWKKVLSVAAVVLALSSGQVLAACTDGPGWTPEEFAEYQSLNDTTGWAGMEKLAQCTIDADELTPAKSHGRFEARAGGREWQGYSSSGCSGAQTAVTSGFGCGVCVSATNFYFYSGWLWRERAANPYPTADYYTQSGCRGTKLHHQGIEGSQTTSCNSVNRAASVILYQGC</sequence>
<evidence type="ECO:0008006" key="5">
    <source>
        <dbReference type="Google" id="ProtNLM"/>
    </source>
</evidence>
<dbReference type="AlphaFoldDB" id="M2U6P6"/>
<feature type="signal peptide" evidence="1">
    <location>
        <begin position="1"/>
        <end position="26"/>
    </location>
</feature>
<reference evidence="4" key="3">
    <citation type="journal article" date="2013" name="PLoS Genet.">
        <title>Comparative genome structure, secondary metabolite, and effector coding capacity across Cochliobolus pathogens.</title>
        <authorList>
            <person name="Condon B.J."/>
            <person name="Leng Y."/>
            <person name="Wu D."/>
            <person name="Bushley K.E."/>
            <person name="Ohm R.A."/>
            <person name="Otillar R."/>
            <person name="Martin J."/>
            <person name="Schackwitz W."/>
            <person name="Grimwood J."/>
            <person name="MohdZainudin N."/>
            <person name="Xue C."/>
            <person name="Wang R."/>
            <person name="Manning V.A."/>
            <person name="Dhillon B."/>
            <person name="Tu Z.J."/>
            <person name="Steffenson B.J."/>
            <person name="Salamov A."/>
            <person name="Sun H."/>
            <person name="Lowry S."/>
            <person name="LaButti K."/>
            <person name="Han J."/>
            <person name="Copeland A."/>
            <person name="Lindquist E."/>
            <person name="Barry K."/>
            <person name="Schmutz J."/>
            <person name="Baker S.E."/>
            <person name="Ciuffetti L.M."/>
            <person name="Grigoriev I.V."/>
            <person name="Zhong S."/>
            <person name="Turgeon B.G."/>
        </authorList>
    </citation>
    <scope>NUCLEOTIDE SEQUENCE [LARGE SCALE GENOMIC DNA]</scope>
    <source>
        <strain evidence="4">C5 / ATCC 48332 / race O</strain>
    </source>
</reference>
<dbReference type="Proteomes" id="UP000016936">
    <property type="component" value="Unassembled WGS sequence"/>
</dbReference>
<organism evidence="3 4">
    <name type="scientific">Cochliobolus heterostrophus (strain C5 / ATCC 48332 / race O)</name>
    <name type="common">Southern corn leaf blight fungus</name>
    <name type="synonym">Bipolaris maydis</name>
    <dbReference type="NCBI Taxonomy" id="701091"/>
    <lineage>
        <taxon>Eukaryota</taxon>
        <taxon>Fungi</taxon>
        <taxon>Dikarya</taxon>
        <taxon>Ascomycota</taxon>
        <taxon>Pezizomycotina</taxon>
        <taxon>Dothideomycetes</taxon>
        <taxon>Pleosporomycetidae</taxon>
        <taxon>Pleosporales</taxon>
        <taxon>Pleosporineae</taxon>
        <taxon>Pleosporaceae</taxon>
        <taxon>Bipolaris</taxon>
    </lineage>
</organism>
<evidence type="ECO:0000313" key="4">
    <source>
        <dbReference type="Proteomes" id="UP000016936"/>
    </source>
</evidence>
<dbReference type="HOGENOM" id="CLU_1454104_0_0_1"/>
<keyword evidence="4" id="KW-1185">Reference proteome</keyword>
<dbReference type="OMA" id="GCATREF"/>
<feature type="chain" id="PRO_5010132421" description="Secreted protein" evidence="1">
    <location>
        <begin position="27"/>
        <end position="175"/>
    </location>
</feature>
<accession>M2U6P6</accession>
<evidence type="ECO:0000313" key="2">
    <source>
        <dbReference type="EMBL" id="EMD93191.1"/>
    </source>
</evidence>
<keyword evidence="1" id="KW-0732">Signal</keyword>